<sequence>MDRIKEIQAAIEAKEKEGKDFVKAKKFDEAEKAKAELEDLKNDLKAEIMFMKDDEAHSLNTQANLLSSARDINAGVKQGQKLASLGEQDPKNEKLSASKEYLNAWAKDLRGDKLNEKELEVFNRVNNEFQAAFTHTTENTGILIPDTVAAGIWKQIEEDHPLWDDVTSTRIKGNLSYKKGLGASSTEEWYDEETETEETEMKFGELNLTGCELSRSVSVSWKLKSMAIEELVPYIQRELATLLGKALSYAVFKGKGQPAATDTFKPEPQGIRTALAAQTNTPQIEVYTDLGYKNLTSAMSKIRSTYANGVTIYANNKTIWNVLANLLDQMGRPLFIPDVTSGGVGRIFGRTVKADASIDEGDILIANLSEGYKANVNQDISIVTEDHARHRKTDYVGYAIVDGGVIDETAFAILTDEI</sequence>
<dbReference type="SUPFAM" id="SSF56563">
    <property type="entry name" value="Major capsid protein gp5"/>
    <property type="match status" value="1"/>
</dbReference>
<feature type="domain" description="Phage capsid-like C-terminal" evidence="3">
    <location>
        <begin position="141"/>
        <end position="415"/>
    </location>
</feature>
<evidence type="ECO:0000259" key="3">
    <source>
        <dbReference type="Pfam" id="PF05065"/>
    </source>
</evidence>
<dbReference type="Gene3D" id="3.30.2400.10">
    <property type="entry name" value="Major capsid protein gp5"/>
    <property type="match status" value="1"/>
</dbReference>
<dbReference type="InterPro" id="IPR054612">
    <property type="entry name" value="Phage_capsid-like_C"/>
</dbReference>
<accession>A0AAD0MMB7</accession>
<dbReference type="EMBL" id="CP027116">
    <property type="protein sequence ID" value="AVM24898.1"/>
    <property type="molecule type" value="Genomic_DNA"/>
</dbReference>
<protein>
    <submittedName>
        <fullName evidence="4">Phage major capsid protein</fullName>
    </submittedName>
</protein>
<proteinExistence type="predicted"/>
<evidence type="ECO:0000256" key="2">
    <source>
        <dbReference type="SAM" id="Coils"/>
    </source>
</evidence>
<dbReference type="NCBIfam" id="TIGR01554">
    <property type="entry name" value="major_cap_HK97"/>
    <property type="match status" value="1"/>
</dbReference>
<organism evidence="4 5">
    <name type="scientific">Bacillus pumilus</name>
    <name type="common">Bacillus mesentericus</name>
    <dbReference type="NCBI Taxonomy" id="1408"/>
    <lineage>
        <taxon>Bacteria</taxon>
        <taxon>Bacillati</taxon>
        <taxon>Bacillota</taxon>
        <taxon>Bacilli</taxon>
        <taxon>Bacillales</taxon>
        <taxon>Bacillaceae</taxon>
        <taxon>Bacillus</taxon>
    </lineage>
</organism>
<feature type="coiled-coil region" evidence="2">
    <location>
        <begin position="23"/>
        <end position="54"/>
    </location>
</feature>
<dbReference type="RefSeq" id="WP_117731238.1">
    <property type="nucleotide sequence ID" value="NZ_CP027116.1"/>
</dbReference>
<dbReference type="Gene3D" id="3.30.2320.10">
    <property type="entry name" value="hypothetical protein PF0899 domain"/>
    <property type="match status" value="1"/>
</dbReference>
<gene>
    <name evidence="4" type="ORF">C5695_13985</name>
</gene>
<evidence type="ECO:0000256" key="1">
    <source>
        <dbReference type="ARBA" id="ARBA00004328"/>
    </source>
</evidence>
<keyword evidence="2" id="KW-0175">Coiled coil</keyword>
<dbReference type="Pfam" id="PF05065">
    <property type="entry name" value="Phage_capsid"/>
    <property type="match status" value="1"/>
</dbReference>
<dbReference type="Proteomes" id="UP000264960">
    <property type="component" value="Chromosome"/>
</dbReference>
<dbReference type="AlphaFoldDB" id="A0AAD0MMB7"/>
<name>A0AAD0MMB7_BACPU</name>
<evidence type="ECO:0000313" key="4">
    <source>
        <dbReference type="EMBL" id="AVM24898.1"/>
    </source>
</evidence>
<evidence type="ECO:0000313" key="5">
    <source>
        <dbReference type="Proteomes" id="UP000264960"/>
    </source>
</evidence>
<dbReference type="InterPro" id="IPR024455">
    <property type="entry name" value="Phage_capsid"/>
</dbReference>
<comment type="subcellular location">
    <subcellularLocation>
        <location evidence="1">Virion</location>
    </subcellularLocation>
</comment>
<reference evidence="4 5" key="1">
    <citation type="submission" date="2018-02" db="EMBL/GenBank/DDBJ databases">
        <title>The complete genome of two Bacillus pumilus strains from Cuatro Cienegas, Coahuila, Mexico.</title>
        <authorList>
            <person name="Zarza E."/>
            <person name="Alcaraz L.D."/>
            <person name="Aguilar-Salinas B."/>
            <person name="Islas A."/>
            <person name="Olmedo-Alvarez G."/>
        </authorList>
    </citation>
    <scope>NUCLEOTIDE SEQUENCE [LARGE SCALE GENOMIC DNA]</scope>
    <source>
        <strain evidence="4 5">145</strain>
    </source>
</reference>